<dbReference type="Gene3D" id="3.40.462.10">
    <property type="entry name" value="FAD-linked oxidases, C-terminal domain"/>
    <property type="match status" value="1"/>
</dbReference>
<sequence length="203" mass="22857">MVEARLRLTGQAIKQFPGARLTTTRYDAQDGQHLHAAEIDEKDRTVQVGHPSLAAYDVVQFRGRNGGHLDFSPIVPARGQDVYDFYLEAKALSAERGFDFFVGFHNYPRRLAHINLIAFDRDDEAQCKNARDLFEAIVAAAKRHGYSGYRPHVDYMELVGEQYDWNDHALRRFTSRIKTLLDPGGIISPGKHGIWSASGVQGD</sequence>
<dbReference type="Pfam" id="PF02913">
    <property type="entry name" value="FAD-oxidase_C"/>
    <property type="match status" value="1"/>
</dbReference>
<comment type="caution">
    <text evidence="4">The sequence shown here is derived from an EMBL/GenBank/DDBJ whole genome shotgun (WGS) entry which is preliminary data.</text>
</comment>
<dbReference type="EMBL" id="BAABJR010000009">
    <property type="protein sequence ID" value="GAA5210740.1"/>
    <property type="molecule type" value="Genomic_DNA"/>
</dbReference>
<keyword evidence="1" id="KW-0285">Flavoprotein</keyword>
<dbReference type="InterPro" id="IPR016170">
    <property type="entry name" value="Cytok_DH_C_sf"/>
</dbReference>
<protein>
    <recommendedName>
        <fullName evidence="3">FAD-binding oxidoreductase/transferase type 4 C-terminal domain-containing protein</fullName>
    </recommendedName>
</protein>
<evidence type="ECO:0000259" key="3">
    <source>
        <dbReference type="Pfam" id="PF02913"/>
    </source>
</evidence>
<proteinExistence type="predicted"/>
<gene>
    <name evidence="4" type="ORF">GCM10023323_39570</name>
</gene>
<organism evidence="4 5">
    <name type="scientific">Streptomyces thinghirensis</name>
    <dbReference type="NCBI Taxonomy" id="551547"/>
    <lineage>
        <taxon>Bacteria</taxon>
        <taxon>Bacillati</taxon>
        <taxon>Actinomycetota</taxon>
        <taxon>Actinomycetes</taxon>
        <taxon>Kitasatosporales</taxon>
        <taxon>Streptomycetaceae</taxon>
        <taxon>Streptomyces</taxon>
    </lineage>
</organism>
<keyword evidence="2" id="KW-0274">FAD</keyword>
<evidence type="ECO:0000256" key="1">
    <source>
        <dbReference type="ARBA" id="ARBA00022630"/>
    </source>
</evidence>
<name>A0ABP9T7R2_9ACTN</name>
<evidence type="ECO:0000313" key="4">
    <source>
        <dbReference type="EMBL" id="GAA5210740.1"/>
    </source>
</evidence>
<dbReference type="Gene3D" id="1.10.45.10">
    <property type="entry name" value="Vanillyl-alcohol Oxidase, Chain A, domain 4"/>
    <property type="match status" value="1"/>
</dbReference>
<accession>A0ABP9T7R2</accession>
<dbReference type="InterPro" id="IPR016164">
    <property type="entry name" value="FAD-linked_Oxase-like_C"/>
</dbReference>
<dbReference type="InterPro" id="IPR016171">
    <property type="entry name" value="Vanillyl_alc_oxidase_C-sub2"/>
</dbReference>
<evidence type="ECO:0000313" key="5">
    <source>
        <dbReference type="Proteomes" id="UP001499878"/>
    </source>
</evidence>
<evidence type="ECO:0000256" key="2">
    <source>
        <dbReference type="ARBA" id="ARBA00022827"/>
    </source>
</evidence>
<dbReference type="Proteomes" id="UP001499878">
    <property type="component" value="Unassembled WGS sequence"/>
</dbReference>
<dbReference type="InterPro" id="IPR004113">
    <property type="entry name" value="FAD-bd_oxidored_4_C"/>
</dbReference>
<dbReference type="SUPFAM" id="SSF55103">
    <property type="entry name" value="FAD-linked oxidases, C-terminal domain"/>
    <property type="match status" value="1"/>
</dbReference>
<reference evidence="5" key="1">
    <citation type="journal article" date="2019" name="Int. J. Syst. Evol. Microbiol.">
        <title>The Global Catalogue of Microorganisms (GCM) 10K type strain sequencing project: providing services to taxonomists for standard genome sequencing and annotation.</title>
        <authorList>
            <consortium name="The Broad Institute Genomics Platform"/>
            <consortium name="The Broad Institute Genome Sequencing Center for Infectious Disease"/>
            <person name="Wu L."/>
            <person name="Ma J."/>
        </authorList>
    </citation>
    <scope>NUCLEOTIDE SEQUENCE [LARGE SCALE GENOMIC DNA]</scope>
    <source>
        <strain evidence="5">JCM 18306</strain>
    </source>
</reference>
<keyword evidence="5" id="KW-1185">Reference proteome</keyword>
<feature type="domain" description="FAD-binding oxidoreductase/transferase type 4 C-terminal" evidence="3">
    <location>
        <begin position="34"/>
        <end position="191"/>
    </location>
</feature>